<feature type="domain" description="EGF-like" evidence="19">
    <location>
        <begin position="88"/>
        <end position="124"/>
    </location>
</feature>
<keyword evidence="8" id="KW-0677">Repeat</keyword>
<dbReference type="PROSITE" id="PS00010">
    <property type="entry name" value="ASX_HYDROXYL"/>
    <property type="match status" value="3"/>
</dbReference>
<dbReference type="InterPro" id="IPR000152">
    <property type="entry name" value="EGF-type_Asp/Asn_hydroxyl_site"/>
</dbReference>
<evidence type="ECO:0000256" key="14">
    <source>
        <dbReference type="ARBA" id="ARBA00023137"/>
    </source>
</evidence>
<feature type="disulfide bond" evidence="18">
    <location>
        <begin position="38"/>
        <end position="47"/>
    </location>
</feature>
<evidence type="ECO:0000256" key="18">
    <source>
        <dbReference type="PROSITE-ProRule" id="PRU00076"/>
    </source>
</evidence>
<dbReference type="PROSITE" id="PS50026">
    <property type="entry name" value="EGF_3"/>
    <property type="match status" value="3"/>
</dbReference>
<dbReference type="PRINTS" id="PR00010">
    <property type="entry name" value="EGFBLOOD"/>
</dbReference>
<dbReference type="InterPro" id="IPR018097">
    <property type="entry name" value="EGF_Ca-bd_CS"/>
</dbReference>
<keyword evidence="6" id="KW-0812">Transmembrane</keyword>
<dbReference type="PROSITE" id="PS00022">
    <property type="entry name" value="EGF_1"/>
    <property type="match status" value="3"/>
</dbReference>
<feature type="domain" description="EGF-like" evidence="19">
    <location>
        <begin position="12"/>
        <end position="48"/>
    </location>
</feature>
<keyword evidence="4 18" id="KW-0245">EGF-like domain</keyword>
<evidence type="ECO:0000256" key="11">
    <source>
        <dbReference type="ARBA" id="ARBA00022840"/>
    </source>
</evidence>
<keyword evidence="11" id="KW-0067">ATP-binding</keyword>
<evidence type="ECO:0000256" key="2">
    <source>
        <dbReference type="ARBA" id="ARBA00011902"/>
    </source>
</evidence>
<evidence type="ECO:0000313" key="20">
    <source>
        <dbReference type="Proteomes" id="UP000085678"/>
    </source>
</evidence>
<keyword evidence="9" id="KW-0547">Nucleotide-binding</keyword>
<protein>
    <recommendedName>
        <fullName evidence="2">receptor protein-tyrosine kinase</fullName>
        <ecNumber evidence="2">2.7.10.1</ecNumber>
    </recommendedName>
</protein>
<dbReference type="GO" id="GO:0005509">
    <property type="term" value="F:calcium ion binding"/>
    <property type="evidence" value="ECO:0007669"/>
    <property type="project" value="InterPro"/>
</dbReference>
<keyword evidence="5" id="KW-0808">Transferase</keyword>
<dbReference type="SMART" id="SM00181">
    <property type="entry name" value="EGF"/>
    <property type="match status" value="3"/>
</dbReference>
<evidence type="ECO:0000256" key="5">
    <source>
        <dbReference type="ARBA" id="ARBA00022679"/>
    </source>
</evidence>
<comment type="subcellular location">
    <subcellularLocation>
        <location evidence="1">Cell membrane</location>
        <topology evidence="1">Single-pass type I membrane protein</topology>
    </subcellularLocation>
</comment>
<dbReference type="Pfam" id="PF12810">
    <property type="entry name" value="ALK_LTK_GRD"/>
    <property type="match status" value="1"/>
</dbReference>
<evidence type="ECO:0000259" key="19">
    <source>
        <dbReference type="PROSITE" id="PS50026"/>
    </source>
</evidence>
<dbReference type="RefSeq" id="XP_013421640.1">
    <property type="nucleotide sequence ID" value="XM_013566186.1"/>
</dbReference>
<sequence length="409" mass="41041">MKSRKNKVKHEDIDECAIQPCKNGATCYDGVNSYICMCPPGYTGQTCDTDIDECTSQPCKNGFTCKDGVNSYSCVCPPGYTGQTCDLDIDECASLPCTNGATCKDGVNSYSCVCPPGYTGQTCDIVPVFKANFTTLGAEGRLGPTSVGSHYDGQSHEGLVNVTQGIQNFSVPYPGTYRIEAAGAAGGCDTYYSPQGCDLRLKGAYVAGSFQLSAGETLHILVGQKGGYNSYGAGSGGGGGSFVANSTNSPLIVAGGGGGTSHIRRYHPECDGTTNPEGGTAYGTSWTGGRDGNGAPGYRAGCGGGGFYTDGGNSSNYDCTGGKSFLHGGEGGLGVHYRSGSDGGFGGGGGSKGSSAAGGGGGYSGGAGGIHGADYCGGGGGSFNSGINATGINGYNIGHGFVIIEYYGY</sequence>
<evidence type="ECO:0000313" key="21">
    <source>
        <dbReference type="RefSeq" id="XP_013421640.1"/>
    </source>
</evidence>
<evidence type="ECO:0000256" key="13">
    <source>
        <dbReference type="ARBA" id="ARBA00023136"/>
    </source>
</evidence>
<dbReference type="PROSITE" id="PS01186">
    <property type="entry name" value="EGF_2"/>
    <property type="match status" value="3"/>
</dbReference>
<feature type="disulfide bond" evidence="18">
    <location>
        <begin position="114"/>
        <end position="123"/>
    </location>
</feature>
<reference evidence="21" key="1">
    <citation type="submission" date="2025-08" db="UniProtKB">
        <authorList>
            <consortium name="RefSeq"/>
        </authorList>
    </citation>
    <scope>IDENTIFICATION</scope>
    <source>
        <tissue evidence="21">Gonads</tissue>
    </source>
</reference>
<dbReference type="InParanoid" id="A0A1S3KG73"/>
<dbReference type="SMART" id="SM00179">
    <property type="entry name" value="EGF_CA"/>
    <property type="match status" value="3"/>
</dbReference>
<dbReference type="GO" id="GO:0004714">
    <property type="term" value="F:transmembrane receptor protein tyrosine kinase activity"/>
    <property type="evidence" value="ECO:0007669"/>
    <property type="project" value="UniProtKB-EC"/>
</dbReference>
<dbReference type="FunFam" id="2.10.25.10:FF:000004">
    <property type="entry name" value="Neurogenic locus notch 1"/>
    <property type="match status" value="2"/>
</dbReference>
<accession>A0A1S3KG73</accession>
<name>A0A1S3KG73_LINAN</name>
<dbReference type="GO" id="GO:0007219">
    <property type="term" value="P:Notch signaling pathway"/>
    <property type="evidence" value="ECO:0007669"/>
    <property type="project" value="TreeGrafter"/>
</dbReference>
<evidence type="ECO:0000256" key="17">
    <source>
        <dbReference type="ARBA" id="ARBA00023180"/>
    </source>
</evidence>
<dbReference type="OrthoDB" id="5953235at2759"/>
<dbReference type="InterPro" id="IPR001881">
    <property type="entry name" value="EGF-like_Ca-bd_dom"/>
</dbReference>
<evidence type="ECO:0000256" key="1">
    <source>
        <dbReference type="ARBA" id="ARBA00004251"/>
    </source>
</evidence>
<proteinExistence type="predicted"/>
<keyword evidence="3" id="KW-1003">Cell membrane</keyword>
<keyword evidence="17" id="KW-0325">Glycoprotein</keyword>
<keyword evidence="20" id="KW-1185">Reference proteome</keyword>
<keyword evidence="14" id="KW-0829">Tyrosine-protein kinase</keyword>
<gene>
    <name evidence="21" type="primary">LOC106181721</name>
</gene>
<dbReference type="CDD" id="cd00054">
    <property type="entry name" value="EGF_CA"/>
    <property type="match status" value="3"/>
</dbReference>
<dbReference type="SUPFAM" id="SSF57184">
    <property type="entry name" value="Growth factor receptor domain"/>
    <property type="match status" value="1"/>
</dbReference>
<dbReference type="InterPro" id="IPR055163">
    <property type="entry name" value="ALK/LTK-like_GRD"/>
</dbReference>
<dbReference type="STRING" id="7574.A0A1S3KG73"/>
<dbReference type="GeneID" id="106181721"/>
<dbReference type="Gene3D" id="2.10.25.10">
    <property type="entry name" value="Laminin"/>
    <property type="match status" value="3"/>
</dbReference>
<organism evidence="20 21">
    <name type="scientific">Lingula anatina</name>
    <name type="common">Brachiopod</name>
    <name type="synonym">Lingula unguis</name>
    <dbReference type="NCBI Taxonomy" id="7574"/>
    <lineage>
        <taxon>Eukaryota</taxon>
        <taxon>Metazoa</taxon>
        <taxon>Spiralia</taxon>
        <taxon>Lophotrochozoa</taxon>
        <taxon>Brachiopoda</taxon>
        <taxon>Linguliformea</taxon>
        <taxon>Lingulata</taxon>
        <taxon>Lingulida</taxon>
        <taxon>Linguloidea</taxon>
        <taxon>Lingulidae</taxon>
        <taxon>Lingula</taxon>
    </lineage>
</organism>
<keyword evidence="12" id="KW-1133">Transmembrane helix</keyword>
<dbReference type="InterPro" id="IPR000742">
    <property type="entry name" value="EGF"/>
</dbReference>
<dbReference type="AlphaFoldDB" id="A0A1S3KG73"/>
<evidence type="ECO:0000256" key="6">
    <source>
        <dbReference type="ARBA" id="ARBA00022692"/>
    </source>
</evidence>
<evidence type="ECO:0000256" key="12">
    <source>
        <dbReference type="ARBA" id="ARBA00022989"/>
    </source>
</evidence>
<keyword evidence="16" id="KW-0675">Receptor</keyword>
<evidence type="ECO:0000256" key="15">
    <source>
        <dbReference type="ARBA" id="ARBA00023157"/>
    </source>
</evidence>
<keyword evidence="13" id="KW-0472">Membrane</keyword>
<comment type="caution">
    <text evidence="18">Lacks conserved residue(s) required for the propagation of feature annotation.</text>
</comment>
<evidence type="ECO:0000256" key="10">
    <source>
        <dbReference type="ARBA" id="ARBA00022777"/>
    </source>
</evidence>
<evidence type="ECO:0000256" key="3">
    <source>
        <dbReference type="ARBA" id="ARBA00022475"/>
    </source>
</evidence>
<dbReference type="FunFam" id="2.10.25.10:FF:000123">
    <property type="entry name" value="Crumbs homolog 1 (Drosophila)"/>
    <property type="match status" value="1"/>
</dbReference>
<feature type="domain" description="EGF-like" evidence="19">
    <location>
        <begin position="50"/>
        <end position="86"/>
    </location>
</feature>
<dbReference type="GO" id="GO:0005112">
    <property type="term" value="F:Notch binding"/>
    <property type="evidence" value="ECO:0007669"/>
    <property type="project" value="TreeGrafter"/>
</dbReference>
<dbReference type="PROSITE" id="PS01187">
    <property type="entry name" value="EGF_CA"/>
    <property type="match status" value="1"/>
</dbReference>
<dbReference type="InterPro" id="IPR009030">
    <property type="entry name" value="Growth_fac_rcpt_cys_sf"/>
</dbReference>
<evidence type="ECO:0000256" key="8">
    <source>
        <dbReference type="ARBA" id="ARBA00022737"/>
    </source>
</evidence>
<evidence type="ECO:0000256" key="9">
    <source>
        <dbReference type="ARBA" id="ARBA00022741"/>
    </source>
</evidence>
<evidence type="ECO:0000256" key="7">
    <source>
        <dbReference type="ARBA" id="ARBA00022729"/>
    </source>
</evidence>
<dbReference type="Pfam" id="PF00008">
    <property type="entry name" value="EGF"/>
    <property type="match status" value="3"/>
</dbReference>
<feature type="disulfide bond" evidence="18">
    <location>
        <begin position="76"/>
        <end position="85"/>
    </location>
</feature>
<keyword evidence="7" id="KW-0732">Signal</keyword>
<evidence type="ECO:0000256" key="4">
    <source>
        <dbReference type="ARBA" id="ARBA00022536"/>
    </source>
</evidence>
<dbReference type="GO" id="GO:0005886">
    <property type="term" value="C:plasma membrane"/>
    <property type="evidence" value="ECO:0007669"/>
    <property type="project" value="UniProtKB-SubCell"/>
</dbReference>
<dbReference type="Proteomes" id="UP000085678">
    <property type="component" value="Unplaced"/>
</dbReference>
<dbReference type="PANTHER" id="PTHR12916">
    <property type="entry name" value="CYTOCHROME C OXIDASE POLYPEPTIDE VIC-2"/>
    <property type="match status" value="1"/>
</dbReference>
<dbReference type="GO" id="GO:0005524">
    <property type="term" value="F:ATP binding"/>
    <property type="evidence" value="ECO:0007669"/>
    <property type="project" value="UniProtKB-KW"/>
</dbReference>
<keyword evidence="10" id="KW-0418">Kinase</keyword>
<evidence type="ECO:0000256" key="16">
    <source>
        <dbReference type="ARBA" id="ARBA00023170"/>
    </source>
</evidence>
<dbReference type="PANTHER" id="PTHR12916:SF4">
    <property type="entry name" value="UNINFLATABLE, ISOFORM C"/>
    <property type="match status" value="1"/>
</dbReference>
<dbReference type="EC" id="2.7.10.1" evidence="2"/>
<dbReference type="KEGG" id="lak:106181721"/>
<keyword evidence="15 18" id="KW-1015">Disulfide bond</keyword>